<dbReference type="InterPro" id="IPR029063">
    <property type="entry name" value="SAM-dependent_MTases_sf"/>
</dbReference>
<dbReference type="GeneID" id="98178742"/>
<dbReference type="Gene3D" id="3.40.50.150">
    <property type="entry name" value="Vaccinia Virus protein VP39"/>
    <property type="match status" value="1"/>
</dbReference>
<dbReference type="Pfam" id="PF13489">
    <property type="entry name" value="Methyltransf_23"/>
    <property type="match status" value="1"/>
</dbReference>
<dbReference type="Proteomes" id="UP001628179">
    <property type="component" value="Unassembled WGS sequence"/>
</dbReference>
<gene>
    <name evidence="3" type="ORF">MFIFM68171_07999</name>
</gene>
<dbReference type="CDD" id="cd02440">
    <property type="entry name" value="AdoMet_MTases"/>
    <property type="match status" value="1"/>
</dbReference>
<feature type="compositionally biased region" description="Low complexity" evidence="2">
    <location>
        <begin position="1"/>
        <end position="16"/>
    </location>
</feature>
<dbReference type="GO" id="GO:0008168">
    <property type="term" value="F:methyltransferase activity"/>
    <property type="evidence" value="ECO:0007669"/>
    <property type="project" value="UniProtKB-KW"/>
</dbReference>
<proteinExistence type="inferred from homology"/>
<reference evidence="3 4" key="1">
    <citation type="submission" date="2024-09" db="EMBL/GenBank/DDBJ databases">
        <title>Itraconazole resistance in Madurella fahalii resulting from another homologue of gene encoding cytochrome P450 14-alpha sterol demethylase (CYP51).</title>
        <authorList>
            <person name="Yoshioka I."/>
            <person name="Fahal A.H."/>
            <person name="Kaneko S."/>
            <person name="Yaguchi T."/>
        </authorList>
    </citation>
    <scope>NUCLEOTIDE SEQUENCE [LARGE SCALE GENOMIC DNA]</scope>
    <source>
        <strain evidence="3 4">IFM 68171</strain>
    </source>
</reference>
<comment type="caution">
    <text evidence="3">The sequence shown here is derived from an EMBL/GenBank/DDBJ whole genome shotgun (WGS) entry which is preliminary data.</text>
</comment>
<protein>
    <submittedName>
        <fullName evidence="3">S-adenosyl-L-methionine-dependent methyltransferase</fullName>
    </submittedName>
</protein>
<evidence type="ECO:0000256" key="1">
    <source>
        <dbReference type="ARBA" id="ARBA00038158"/>
    </source>
</evidence>
<keyword evidence="4" id="KW-1185">Reference proteome</keyword>
<feature type="region of interest" description="Disordered" evidence="2">
    <location>
        <begin position="1"/>
        <end position="40"/>
    </location>
</feature>
<dbReference type="SUPFAM" id="SSF53335">
    <property type="entry name" value="S-adenosyl-L-methionine-dependent methyltransferases"/>
    <property type="match status" value="1"/>
</dbReference>
<evidence type="ECO:0000256" key="2">
    <source>
        <dbReference type="SAM" id="MobiDB-lite"/>
    </source>
</evidence>
<accession>A0ABQ0GJC3</accession>
<feature type="compositionally biased region" description="Acidic residues" evidence="2">
    <location>
        <begin position="19"/>
        <end position="39"/>
    </location>
</feature>
<feature type="region of interest" description="Disordered" evidence="2">
    <location>
        <begin position="330"/>
        <end position="351"/>
    </location>
</feature>
<dbReference type="RefSeq" id="XP_070919520.1">
    <property type="nucleotide sequence ID" value="XM_071063419.1"/>
</dbReference>
<dbReference type="PANTHER" id="PTHR43591:SF10">
    <property type="entry name" value="ABC TRANSMEMBRANE TYPE-1 DOMAIN-CONTAINING PROTEIN-RELATED"/>
    <property type="match status" value="1"/>
</dbReference>
<evidence type="ECO:0000313" key="4">
    <source>
        <dbReference type="Proteomes" id="UP001628179"/>
    </source>
</evidence>
<comment type="similarity">
    <text evidence="1">Belongs to the methyltransferase superfamily. LaeA methyltransferase family.</text>
</comment>
<evidence type="ECO:0000313" key="3">
    <source>
        <dbReference type="EMBL" id="GAB1317789.1"/>
    </source>
</evidence>
<sequence length="351" mass="39782">MADPKQAQAPAQAPAQDLIEFDPALEGEGDYDSDVDDDSIRDSATSITSSLFAYRELHGRTYQASRTTEYWAPNDDKHIGAFDVAHQWLTMMLGDQLYAAPIGDDPRRILDVGTGTGIWAIDMADKFPAAEVIGTDISPTQPGWVPPNLSFQIEDAQLDWTFEPESFDFIHVRYMHAAVADWPRFYEQMYKSLKPGGWFQHIEPNIELRCDNPAVKFDENHVYRQWAKLFYDAGEKIGRTFRFDGENMVKYATDAGFTEIMHRKFKVPHGPWPRDPRLKEMGTYIGLYMNMSLDGFALYPIGQVLGWSLDEVQALVAQMRAAIKNPNNRTNSDMHMVYGQKPDGPVKSTAP</sequence>
<keyword evidence="3" id="KW-0808">Transferase</keyword>
<name>A0ABQ0GJC3_9PEZI</name>
<dbReference type="GO" id="GO:0032259">
    <property type="term" value="P:methylation"/>
    <property type="evidence" value="ECO:0007669"/>
    <property type="project" value="UniProtKB-KW"/>
</dbReference>
<dbReference type="PANTHER" id="PTHR43591">
    <property type="entry name" value="METHYLTRANSFERASE"/>
    <property type="match status" value="1"/>
</dbReference>
<organism evidence="3 4">
    <name type="scientific">Madurella fahalii</name>
    <dbReference type="NCBI Taxonomy" id="1157608"/>
    <lineage>
        <taxon>Eukaryota</taxon>
        <taxon>Fungi</taxon>
        <taxon>Dikarya</taxon>
        <taxon>Ascomycota</taxon>
        <taxon>Pezizomycotina</taxon>
        <taxon>Sordariomycetes</taxon>
        <taxon>Sordariomycetidae</taxon>
        <taxon>Sordariales</taxon>
        <taxon>Sordariales incertae sedis</taxon>
        <taxon>Madurella</taxon>
    </lineage>
</organism>
<dbReference type="EMBL" id="BAAFSV010000004">
    <property type="protein sequence ID" value="GAB1317789.1"/>
    <property type="molecule type" value="Genomic_DNA"/>
</dbReference>
<keyword evidence="3" id="KW-0489">Methyltransferase</keyword>